<reference evidence="1 2" key="1">
    <citation type="submission" date="2020-02" db="EMBL/GenBank/DDBJ databases">
        <title>Aliifodinibius halophilus 2W32, complete genome.</title>
        <authorList>
            <person name="Li Y."/>
            <person name="Wu S."/>
        </authorList>
    </citation>
    <scope>NUCLEOTIDE SEQUENCE [LARGE SCALE GENOMIC DNA]</scope>
    <source>
        <strain evidence="1 2">2W32</strain>
    </source>
</reference>
<evidence type="ECO:0000313" key="2">
    <source>
        <dbReference type="Proteomes" id="UP000479132"/>
    </source>
</evidence>
<accession>A0A6M1T9S6</accession>
<dbReference type="SUPFAM" id="SSF101898">
    <property type="entry name" value="NHL repeat"/>
    <property type="match status" value="1"/>
</dbReference>
<protein>
    <submittedName>
        <fullName evidence="1">6-bladed beta-propeller</fullName>
    </submittedName>
</protein>
<comment type="caution">
    <text evidence="1">The sequence shown here is derived from an EMBL/GenBank/DDBJ whole genome shotgun (WGS) entry which is preliminary data.</text>
</comment>
<dbReference type="AlphaFoldDB" id="A0A6M1T9S6"/>
<dbReference type="EMBL" id="JAALLS010000046">
    <property type="protein sequence ID" value="NGP90245.1"/>
    <property type="molecule type" value="Genomic_DNA"/>
</dbReference>
<dbReference type="InterPro" id="IPR011042">
    <property type="entry name" value="6-blade_b-propeller_TolB-like"/>
</dbReference>
<evidence type="ECO:0000313" key="1">
    <source>
        <dbReference type="EMBL" id="NGP90245.1"/>
    </source>
</evidence>
<proteinExistence type="predicted"/>
<name>A0A6M1T9S6_9BACT</name>
<dbReference type="Gene3D" id="2.120.10.30">
    <property type="entry name" value="TolB, C-terminal domain"/>
    <property type="match status" value="1"/>
</dbReference>
<keyword evidence="2" id="KW-1185">Reference proteome</keyword>
<dbReference type="Proteomes" id="UP000479132">
    <property type="component" value="Unassembled WGS sequence"/>
</dbReference>
<sequence length="407" mass="47166">MASIFSFPEYKMVSVALFLLCFGIVSGCGVDNENNDSVKVQGVKNLMVYTKDQNPDTVILSRELVYGDTMNVLFRSMRDFTVDTAGRVYITDAARGVKKIHQFKPDGNYIKSIGGEGRGPREFLGPCCLKIKNEQLFVYDHRQFKVNIYSTEPLSYQKSYTITPGELAASSQGRIFSHSYYFLTDSTYLVGFSESLSPDNLKNRYADYYRANRKWEKSSGKLFSQLRPKIMLGDFQGKKIYERFPFFEKSLMAVSRKGYIYRAQTDSFLVKKYDKEGNYLEGFYYPYQRASVNREDALNATNTMTRGIAKGMDLPKHWPVLNSMEFDDKNRLWISTITNSREKLQWWVLDKDGKLIARFRWAGKRAEQAYGLEPDILVRNGFFYVQEKNKSTEGRRVVKYRINISSR</sequence>
<gene>
    <name evidence="1" type="ORF">G3569_17935</name>
</gene>
<dbReference type="Pfam" id="PF17170">
    <property type="entry name" value="DUF5128"/>
    <property type="match status" value="1"/>
</dbReference>
<organism evidence="1 2">
    <name type="scientific">Fodinibius halophilus</name>
    <dbReference type="NCBI Taxonomy" id="1736908"/>
    <lineage>
        <taxon>Bacteria</taxon>
        <taxon>Pseudomonadati</taxon>
        <taxon>Balneolota</taxon>
        <taxon>Balneolia</taxon>
        <taxon>Balneolales</taxon>
        <taxon>Balneolaceae</taxon>
        <taxon>Fodinibius</taxon>
    </lineage>
</organism>
<dbReference type="RefSeq" id="WP_165271467.1">
    <property type="nucleotide sequence ID" value="NZ_JAALLS010000046.1"/>
</dbReference>